<evidence type="ECO:0000313" key="8">
    <source>
        <dbReference type="Proteomes" id="UP000293347"/>
    </source>
</evidence>
<dbReference type="CDD" id="cd17926">
    <property type="entry name" value="DEXHc_RE"/>
    <property type="match status" value="1"/>
</dbReference>
<proteinExistence type="predicted"/>
<organism evidence="7 8">
    <name type="scientific">Pedobacter psychroterrae</name>
    <dbReference type="NCBI Taxonomy" id="2530453"/>
    <lineage>
        <taxon>Bacteria</taxon>
        <taxon>Pseudomonadati</taxon>
        <taxon>Bacteroidota</taxon>
        <taxon>Sphingobacteriia</taxon>
        <taxon>Sphingobacteriales</taxon>
        <taxon>Sphingobacteriaceae</taxon>
        <taxon>Pedobacter</taxon>
    </lineage>
</organism>
<evidence type="ECO:0000256" key="2">
    <source>
        <dbReference type="ARBA" id="ARBA00022801"/>
    </source>
</evidence>
<dbReference type="GO" id="GO:0005524">
    <property type="term" value="F:ATP binding"/>
    <property type="evidence" value="ECO:0007669"/>
    <property type="project" value="UniProtKB-KW"/>
</dbReference>
<dbReference type="AlphaFoldDB" id="A0A4R0NKE2"/>
<dbReference type="EMBL" id="SJSL01000002">
    <property type="protein sequence ID" value="TCD01230.1"/>
    <property type="molecule type" value="Genomic_DNA"/>
</dbReference>
<name>A0A4R0NKE2_9SPHI</name>
<dbReference type="GO" id="GO:0004386">
    <property type="term" value="F:helicase activity"/>
    <property type="evidence" value="ECO:0007669"/>
    <property type="project" value="UniProtKB-KW"/>
</dbReference>
<dbReference type="PANTHER" id="PTHR11274">
    <property type="entry name" value="RAD25/XP-B DNA REPAIR HELICASE"/>
    <property type="match status" value="1"/>
</dbReference>
<evidence type="ECO:0000256" key="3">
    <source>
        <dbReference type="ARBA" id="ARBA00022806"/>
    </source>
</evidence>
<protein>
    <submittedName>
        <fullName evidence="7">DEAD/DEAH box helicase</fullName>
    </submittedName>
</protein>
<feature type="domain" description="Helicase ATP-binding" evidence="5">
    <location>
        <begin position="292"/>
        <end position="460"/>
    </location>
</feature>
<dbReference type="OrthoDB" id="9759819at2"/>
<evidence type="ECO:0000259" key="5">
    <source>
        <dbReference type="PROSITE" id="PS51192"/>
    </source>
</evidence>
<dbReference type="GO" id="GO:0003677">
    <property type="term" value="F:DNA binding"/>
    <property type="evidence" value="ECO:0007669"/>
    <property type="project" value="InterPro"/>
</dbReference>
<dbReference type="SUPFAM" id="SSF52540">
    <property type="entry name" value="P-loop containing nucleoside triphosphate hydrolases"/>
    <property type="match status" value="1"/>
</dbReference>
<comment type="caution">
    <text evidence="7">The sequence shown here is derived from an EMBL/GenBank/DDBJ whole genome shotgun (WGS) entry which is preliminary data.</text>
</comment>
<dbReference type="Gene3D" id="3.30.870.10">
    <property type="entry name" value="Endonuclease Chain A"/>
    <property type="match status" value="1"/>
</dbReference>
<dbReference type="InterPro" id="IPR014001">
    <property type="entry name" value="Helicase_ATP-bd"/>
</dbReference>
<dbReference type="InterPro" id="IPR050615">
    <property type="entry name" value="ATP-dep_DNA_Helicase"/>
</dbReference>
<keyword evidence="8" id="KW-1185">Reference proteome</keyword>
<dbReference type="SMART" id="SM00490">
    <property type="entry name" value="HELICc"/>
    <property type="match status" value="1"/>
</dbReference>
<evidence type="ECO:0000313" key="7">
    <source>
        <dbReference type="EMBL" id="TCD01230.1"/>
    </source>
</evidence>
<keyword evidence="3 7" id="KW-0347">Helicase</keyword>
<feature type="domain" description="Helicase C-terminal" evidence="6">
    <location>
        <begin position="512"/>
        <end position="686"/>
    </location>
</feature>
<dbReference type="InterPro" id="IPR006935">
    <property type="entry name" value="Helicase/UvrB_N"/>
</dbReference>
<dbReference type="InterPro" id="IPR001650">
    <property type="entry name" value="Helicase_C-like"/>
</dbReference>
<dbReference type="PROSITE" id="PS51194">
    <property type="entry name" value="HELICASE_CTER"/>
    <property type="match status" value="1"/>
</dbReference>
<keyword evidence="4" id="KW-0067">ATP-binding</keyword>
<dbReference type="InterPro" id="IPR027417">
    <property type="entry name" value="P-loop_NTPase"/>
</dbReference>
<keyword evidence="2" id="KW-0378">Hydrolase</keyword>
<evidence type="ECO:0000256" key="1">
    <source>
        <dbReference type="ARBA" id="ARBA00022741"/>
    </source>
</evidence>
<sequence length="715" mass="82500">MLRNTDFKPLYASGEDEPSDFFIDGLCNSKYLDLGLGYFRSTGFKSLAFGFASFIKNEGKMRFVINDSLIEKDKIAILNGQQQEEPDEEYEQRLINDLHHLMKTLSKRDEHFFNCLSWLIASDRLEIKVVVPKKNKVGIVHHKFGIFTDSNQDRAVFNGSVNFSEFALKRNVESISCEYSWEAQGMAKLRIDQIRNLFEKTWSGQSEVVRIISVEQVKVAIQNWFPKKTVKELIETERELLVKEVIKAPNSSQIEINRAEQLLANLTLNDLEDTDRQDTIPKLREYQQQAITNWKKNGYRGIFEMATGTGKTITALAATTELLKDKKRCYIIISCPFIHLAEQWMDEAQKFGLDSILVGESKLLWEDEVARQTQLFRRKKINVVMIVTTNASLTSKNFQEIISPVTSETFLIVDEVHYAGATSIREVLPENCPYRLGLSATPERYGDDDGTALLFKYFGEIVFQFSLKEAIGKFLCPYYYYPIPVEMATDEFAEYCRLSRQIAKYYASNKTKLKELAKMLSIERARLLNNSRSKIDWIRNNLQDKPIDFSLFYVGDQIFDDVKRILGTELNIKLHEFTSRQSRLKRKQLLEDFSKGELQSLIAMKCLDEGVDVPPTRVAYFLASSGNPREFVQRRGRILRKHDDKKFAIIYDLISIPPMEFIEKGKESDVYNAVCSAITKEYKRVQEFSSMAENRFDSINEMFTIADKLGLADIT</sequence>
<evidence type="ECO:0000259" key="6">
    <source>
        <dbReference type="PROSITE" id="PS51194"/>
    </source>
</evidence>
<dbReference type="GO" id="GO:0016787">
    <property type="term" value="F:hydrolase activity"/>
    <property type="evidence" value="ECO:0007669"/>
    <property type="project" value="UniProtKB-KW"/>
</dbReference>
<dbReference type="Gene3D" id="3.40.50.300">
    <property type="entry name" value="P-loop containing nucleotide triphosphate hydrolases"/>
    <property type="match status" value="2"/>
</dbReference>
<reference evidence="7 8" key="1">
    <citation type="submission" date="2019-02" db="EMBL/GenBank/DDBJ databases">
        <title>Pedobacter sp. RP-1-14 sp. nov., isolated from Arctic soil.</title>
        <authorList>
            <person name="Dahal R.H."/>
        </authorList>
    </citation>
    <scope>NUCLEOTIDE SEQUENCE [LARGE SCALE GENOMIC DNA]</scope>
    <source>
        <strain evidence="7 8">RP-1-14</strain>
    </source>
</reference>
<dbReference type="RefSeq" id="WP_131595922.1">
    <property type="nucleotide sequence ID" value="NZ_SJSL01000002.1"/>
</dbReference>
<dbReference type="SMART" id="SM00487">
    <property type="entry name" value="DEXDc"/>
    <property type="match status" value="1"/>
</dbReference>
<keyword evidence="1" id="KW-0547">Nucleotide-binding</keyword>
<accession>A0A4R0NKE2</accession>
<gene>
    <name evidence="7" type="ORF">EZ437_10765</name>
</gene>
<dbReference type="Proteomes" id="UP000293347">
    <property type="component" value="Unassembled WGS sequence"/>
</dbReference>
<dbReference type="PANTHER" id="PTHR11274:SF0">
    <property type="entry name" value="GENERAL TRANSCRIPTION AND DNA REPAIR FACTOR IIH HELICASE SUBUNIT XPB"/>
    <property type="match status" value="1"/>
</dbReference>
<evidence type="ECO:0000256" key="4">
    <source>
        <dbReference type="ARBA" id="ARBA00022840"/>
    </source>
</evidence>
<dbReference type="PROSITE" id="PS51192">
    <property type="entry name" value="HELICASE_ATP_BIND_1"/>
    <property type="match status" value="1"/>
</dbReference>
<dbReference type="Pfam" id="PF00271">
    <property type="entry name" value="Helicase_C"/>
    <property type="match status" value="1"/>
</dbReference>
<dbReference type="Pfam" id="PF04851">
    <property type="entry name" value="ResIII"/>
    <property type="match status" value="1"/>
</dbReference>